<proteinExistence type="predicted"/>
<dbReference type="PANTHER" id="PTHR37860:SF1">
    <property type="match status" value="1"/>
</dbReference>
<dbReference type="Pfam" id="PF00094">
    <property type="entry name" value="VWD"/>
    <property type="match status" value="1"/>
</dbReference>
<feature type="region of interest" description="Disordered" evidence="1">
    <location>
        <begin position="617"/>
        <end position="645"/>
    </location>
</feature>
<dbReference type="OMA" id="HIASPNT"/>
<evidence type="ECO:0000313" key="4">
    <source>
        <dbReference type="EnsemblMetazoa" id="CapteP182417"/>
    </source>
</evidence>
<dbReference type="SMART" id="SM00216">
    <property type="entry name" value="VWD"/>
    <property type="match status" value="1"/>
</dbReference>
<dbReference type="EMBL" id="KB293301">
    <property type="protein sequence ID" value="ELU16128.1"/>
    <property type="molecule type" value="Genomic_DNA"/>
</dbReference>
<evidence type="ECO:0000259" key="2">
    <source>
        <dbReference type="PROSITE" id="PS51233"/>
    </source>
</evidence>
<reference evidence="3 5" key="2">
    <citation type="journal article" date="2013" name="Nature">
        <title>Insights into bilaterian evolution from three spiralian genomes.</title>
        <authorList>
            <person name="Simakov O."/>
            <person name="Marletaz F."/>
            <person name="Cho S.J."/>
            <person name="Edsinger-Gonzales E."/>
            <person name="Havlak P."/>
            <person name="Hellsten U."/>
            <person name="Kuo D.H."/>
            <person name="Larsson T."/>
            <person name="Lv J."/>
            <person name="Arendt D."/>
            <person name="Savage R."/>
            <person name="Osoegawa K."/>
            <person name="de Jong P."/>
            <person name="Grimwood J."/>
            <person name="Chapman J.A."/>
            <person name="Shapiro H."/>
            <person name="Aerts A."/>
            <person name="Otillar R.P."/>
            <person name="Terry A.Y."/>
            <person name="Boore J.L."/>
            <person name="Grigoriev I.V."/>
            <person name="Lindberg D.R."/>
            <person name="Seaver E.C."/>
            <person name="Weisblat D.A."/>
            <person name="Putnam N.H."/>
            <person name="Rokhsar D.S."/>
        </authorList>
    </citation>
    <scope>NUCLEOTIDE SEQUENCE</scope>
    <source>
        <strain evidence="3 5">I ESC-2004</strain>
    </source>
</reference>
<protein>
    <recommendedName>
        <fullName evidence="2">VWFD domain-containing protein</fullName>
    </recommendedName>
</protein>
<reference evidence="5" key="1">
    <citation type="submission" date="2012-12" db="EMBL/GenBank/DDBJ databases">
        <authorList>
            <person name="Hellsten U."/>
            <person name="Grimwood J."/>
            <person name="Chapman J.A."/>
            <person name="Shapiro H."/>
            <person name="Aerts A."/>
            <person name="Otillar R.P."/>
            <person name="Terry A.Y."/>
            <person name="Boore J.L."/>
            <person name="Simakov O."/>
            <person name="Marletaz F."/>
            <person name="Cho S.-J."/>
            <person name="Edsinger-Gonzales E."/>
            <person name="Havlak P."/>
            <person name="Kuo D.-H."/>
            <person name="Larsson T."/>
            <person name="Lv J."/>
            <person name="Arendt D."/>
            <person name="Savage R."/>
            <person name="Osoegawa K."/>
            <person name="de Jong P."/>
            <person name="Lindberg D.R."/>
            <person name="Seaver E.C."/>
            <person name="Weisblat D.A."/>
            <person name="Putnam N.H."/>
            <person name="Grigoriev I.V."/>
            <person name="Rokhsar D.S."/>
        </authorList>
    </citation>
    <scope>NUCLEOTIDE SEQUENCE</scope>
    <source>
        <strain evidence="5">I ESC-2004</strain>
    </source>
</reference>
<dbReference type="EMBL" id="AMQN01004343">
    <property type="status" value="NOT_ANNOTATED_CDS"/>
    <property type="molecule type" value="Genomic_DNA"/>
</dbReference>
<dbReference type="InterPro" id="IPR001846">
    <property type="entry name" value="VWF_type-D"/>
</dbReference>
<evidence type="ECO:0000256" key="1">
    <source>
        <dbReference type="SAM" id="MobiDB-lite"/>
    </source>
</evidence>
<accession>R7VBD0</accession>
<evidence type="ECO:0000313" key="3">
    <source>
        <dbReference type="EMBL" id="ELU16128.1"/>
    </source>
</evidence>
<evidence type="ECO:0000313" key="5">
    <source>
        <dbReference type="Proteomes" id="UP000014760"/>
    </source>
</evidence>
<reference evidence="4" key="3">
    <citation type="submission" date="2015-06" db="UniProtKB">
        <authorList>
            <consortium name="EnsemblMetazoa"/>
        </authorList>
    </citation>
    <scope>IDENTIFICATION</scope>
</reference>
<sequence>MAKDMAQQLIPEIPKFARFNIYDYYYAYKPSSDIYNWVPPFKTYATVMGSQHYMTFDKTFYEFAGQCSYLLAHDFIDGTFSVVVNYEPQSDRPVKKSLSVITNNKQVEIFNDGRVVVDGSRVEMPLAFGTTTITRVGSMIRIDNTVGVTVDCNLAYDRCTVNVTGWYFGKTGGLFGTYNNEPSDDFTTAVNTRVETAQELADSWTAGQRCRPENFAVAVNPEPNTEAFKICSGIFKDTSSQFRPCFKIVDPLPFQKMCENDMMIRENRLPAEKDACNAASFYVDVCRREGVNIRVPNTCVRCEIENLGVEFTEGQNYTLEGESVPQSADVVFLLEHAECNQDVVNKLKDVVDDMEVAYKRIGITNNRYSIVGYGASGSLNAAHVRTMDGQIFNSHDKFLLGLDEFTQTQGESADALSAIFYASKLPFRAGVSKTFIIVPCSSCQEMSMSYADVEHVLLQKNIHLHMLMEHSFRLSVEKDPVSAYIFGADNQRVFTRKDAGGKDLVGDRELRQQVQVPKDLCAALALESDGSIFNTLQWTQSRPYMQKRFMDVMVRLIAEKGRPETCQKCDCVSDEFGVGRAVCKTCQSTRSFYSFLPGFEIEGRGVEEALAFRLEETEATTTASPRRTRKPKRKQLRQKQKTRRN</sequence>
<dbReference type="OrthoDB" id="6095501at2759"/>
<dbReference type="HOGENOM" id="CLU_424691_0_0_1"/>
<organism evidence="3">
    <name type="scientific">Capitella teleta</name>
    <name type="common">Polychaete worm</name>
    <dbReference type="NCBI Taxonomy" id="283909"/>
    <lineage>
        <taxon>Eukaryota</taxon>
        <taxon>Metazoa</taxon>
        <taxon>Spiralia</taxon>
        <taxon>Lophotrochozoa</taxon>
        <taxon>Annelida</taxon>
        <taxon>Polychaeta</taxon>
        <taxon>Sedentaria</taxon>
        <taxon>Scolecida</taxon>
        <taxon>Capitellidae</taxon>
        <taxon>Capitella</taxon>
    </lineage>
</organism>
<dbReference type="EnsemblMetazoa" id="CapteT182417">
    <property type="protein sequence ID" value="CapteP182417"/>
    <property type="gene ID" value="CapteG182417"/>
</dbReference>
<name>R7VBD0_CAPTE</name>
<dbReference type="STRING" id="283909.R7VBD0"/>
<dbReference type="InterPro" id="IPR014853">
    <property type="entry name" value="VWF/SSPO/ZAN-like_Cys-rich_dom"/>
</dbReference>
<feature type="domain" description="VWFD" evidence="2">
    <location>
        <begin position="43"/>
        <end position="211"/>
    </location>
</feature>
<dbReference type="PANTHER" id="PTHR37860">
    <property type="entry name" value="AGAP008810-PA"/>
    <property type="match status" value="1"/>
</dbReference>
<feature type="compositionally biased region" description="Basic residues" evidence="1">
    <location>
        <begin position="626"/>
        <end position="645"/>
    </location>
</feature>
<dbReference type="AlphaFoldDB" id="R7VBD0"/>
<dbReference type="Pfam" id="PF08742">
    <property type="entry name" value="C8"/>
    <property type="match status" value="1"/>
</dbReference>
<dbReference type="Proteomes" id="UP000014760">
    <property type="component" value="Unassembled WGS sequence"/>
</dbReference>
<keyword evidence="5" id="KW-1185">Reference proteome</keyword>
<dbReference type="PROSITE" id="PS51233">
    <property type="entry name" value="VWFD"/>
    <property type="match status" value="1"/>
</dbReference>
<gene>
    <name evidence="3" type="ORF">CAPTEDRAFT_182417</name>
</gene>